<evidence type="ECO:0000313" key="2">
    <source>
        <dbReference type="EMBL" id="TKJ03633.1"/>
    </source>
</evidence>
<keyword evidence="1" id="KW-1133">Transmembrane helix</keyword>
<dbReference type="Proteomes" id="UP000308444">
    <property type="component" value="Unassembled WGS sequence"/>
</dbReference>
<evidence type="ECO:0000313" key="3">
    <source>
        <dbReference type="Proteomes" id="UP000308444"/>
    </source>
</evidence>
<evidence type="ECO:0000256" key="1">
    <source>
        <dbReference type="SAM" id="Phobius"/>
    </source>
</evidence>
<organism evidence="2 3">
    <name type="scientific">Bacillus cereus</name>
    <dbReference type="NCBI Taxonomy" id="1396"/>
    <lineage>
        <taxon>Bacteria</taxon>
        <taxon>Bacillati</taxon>
        <taxon>Bacillota</taxon>
        <taxon>Bacilli</taxon>
        <taxon>Bacillales</taxon>
        <taxon>Bacillaceae</taxon>
        <taxon>Bacillus</taxon>
        <taxon>Bacillus cereus group</taxon>
    </lineage>
</organism>
<dbReference type="EMBL" id="SZOH01000818">
    <property type="protein sequence ID" value="TKJ03633.1"/>
    <property type="molecule type" value="Genomic_DNA"/>
</dbReference>
<name>A0A9X9AAM8_BACCE</name>
<keyword evidence="1" id="KW-0812">Transmembrane</keyword>
<protein>
    <submittedName>
        <fullName evidence="2">Phosphonate ABC transporter, permease protein PhnE</fullName>
    </submittedName>
</protein>
<feature type="non-terminal residue" evidence="2">
    <location>
        <position position="1"/>
    </location>
</feature>
<feature type="transmembrane region" description="Helical" evidence="1">
    <location>
        <begin position="6"/>
        <end position="27"/>
    </location>
</feature>
<reference evidence="2 3" key="1">
    <citation type="journal article" date="2019" name="Environ. Microbiol.">
        <title>An active ?-lactamase is a part of an orchestrated cell wall stress resistance network of Bacillus subtilis and related rhizosphere species.</title>
        <authorList>
            <person name="Bucher T."/>
            <person name="Keren-Paz A."/>
            <person name="Hausser J."/>
            <person name="Olender T."/>
            <person name="Cytryn E."/>
            <person name="Kolodkin-Gal I."/>
        </authorList>
    </citation>
    <scope>NUCLEOTIDE SEQUENCE [LARGE SCALE GENOMIC DNA]</scope>
    <source>
        <strain evidence="2 3">I32</strain>
    </source>
</reference>
<comment type="caution">
    <text evidence="2">The sequence shown here is derived from an EMBL/GenBank/DDBJ whole genome shotgun (WGS) entry which is preliminary data.</text>
</comment>
<dbReference type="AlphaFoldDB" id="A0A9X9AAM8"/>
<proteinExistence type="predicted"/>
<gene>
    <name evidence="2" type="ORF">FC695_13585</name>
</gene>
<sequence length="36" mass="4020">ALSSRNWSRVGIILLGIILMVIIIDLISSSIRKRIV</sequence>
<accession>A0A9X9AAM8</accession>
<keyword evidence="1" id="KW-0472">Membrane</keyword>